<sequence length="769" mass="81015">MKRALKKRVKAVLNNTPSSDDAPADQLNVVNHQANRRARRQAAMIGLAISMGATSLLVPRQSDQAQAAAPVGSQKAASTIPTTSDTEAKSAATKLGTPLAISASTPENPVILEPTAVSQLPGLEAKLQVLASGKSVQLPVPENNTQNVAAAKDAVNQQAQLAQGEQTTKPVEQVAAQPSNVNGATAEENTILTTQSADNTTADDEINAQLKAQQEFALNRLQEKSNRLRKSLAELRSEGSKDTSKTTVGLTQPTVLANQLPPLNTNGTVIEQPLTVANGKENLATTIKQPQPITIPVQPITGSAPSTASSYEVKPGDTLAAIASRYKTTVAALVKANNLSDPNQLQISQKLVIPGATVNKTTIAQAPVIISSNRVQYATTPLLPNVSSDNTRVNPTVPVAQAPVVAENSSIPIAVPTPGTVEGQQQVDTIVPPAPESEPVTADAQGVGGNAPIPKAFIEIQQPQQPANTIARGRGDRLRSLQAEIQKLQAKYRAQQSGTPSALVTVSENNDTAVPIPVASPRNATVTRPVSRQLERVVQIPVPTPLAPNYSSEPVKPEFRATIPVNEPLNPDFILNQRGTNVSPARTGKRNATPPTRLNASESLGRLRGTTVSPSLPPLAAVDQYLPQAVDENVPPPSNSSTVAYNWPAKGVLTSGYGWRWGRMHRGIDIANAVGTPIYASADGVVEKAGWNKGGYGNLVDIRHADGSLTRYGHNSRILVQVGQQVRQGQQIADMGSTGFSTGPHSHFEIHPSGKGAVNPIAMLPTNRI</sequence>
<dbReference type="InterPro" id="IPR016047">
    <property type="entry name" value="M23ase_b-sheet_dom"/>
</dbReference>
<dbReference type="SMART" id="SM00257">
    <property type="entry name" value="LysM"/>
    <property type="match status" value="1"/>
</dbReference>
<keyword evidence="1" id="KW-0175">Coiled coil</keyword>
<protein>
    <submittedName>
        <fullName evidence="4">Peptidoglycan DD-metalloendopeptidase family protein</fullName>
    </submittedName>
</protein>
<keyword evidence="5" id="KW-1185">Reference proteome</keyword>
<dbReference type="PANTHER" id="PTHR21666:SF270">
    <property type="entry name" value="MUREIN HYDROLASE ACTIVATOR ENVC"/>
    <property type="match status" value="1"/>
</dbReference>
<proteinExistence type="predicted"/>
<dbReference type="Pfam" id="PF01551">
    <property type="entry name" value="Peptidase_M23"/>
    <property type="match status" value="1"/>
</dbReference>
<dbReference type="PANTHER" id="PTHR21666">
    <property type="entry name" value="PEPTIDASE-RELATED"/>
    <property type="match status" value="1"/>
</dbReference>
<evidence type="ECO:0000256" key="1">
    <source>
        <dbReference type="SAM" id="Coils"/>
    </source>
</evidence>
<evidence type="ECO:0000313" key="5">
    <source>
        <dbReference type="Proteomes" id="UP000661112"/>
    </source>
</evidence>
<gene>
    <name evidence="4" type="ORF">H6G83_15770</name>
</gene>
<accession>A0ABR8D4H1</accession>
<dbReference type="Gene3D" id="3.10.350.10">
    <property type="entry name" value="LysM domain"/>
    <property type="match status" value="1"/>
</dbReference>
<evidence type="ECO:0000259" key="3">
    <source>
        <dbReference type="PROSITE" id="PS51782"/>
    </source>
</evidence>
<dbReference type="SUPFAM" id="SSF51261">
    <property type="entry name" value="Duplicated hybrid motif"/>
    <property type="match status" value="1"/>
</dbReference>
<dbReference type="EMBL" id="JACJSG010000020">
    <property type="protein sequence ID" value="MBD2502050.1"/>
    <property type="molecule type" value="Genomic_DNA"/>
</dbReference>
<feature type="region of interest" description="Disordered" evidence="2">
    <location>
        <begin position="570"/>
        <end position="600"/>
    </location>
</feature>
<organism evidence="4 5">
    <name type="scientific">Anabaena azotica FACHB-119</name>
    <dbReference type="NCBI Taxonomy" id="947527"/>
    <lineage>
        <taxon>Bacteria</taxon>
        <taxon>Bacillati</taxon>
        <taxon>Cyanobacteriota</taxon>
        <taxon>Cyanophyceae</taxon>
        <taxon>Nostocales</taxon>
        <taxon>Nostocaceae</taxon>
        <taxon>Anabaena</taxon>
        <taxon>Anabaena azotica</taxon>
    </lineage>
</organism>
<feature type="compositionally biased region" description="Polar residues" evidence="2">
    <location>
        <begin position="75"/>
        <end position="85"/>
    </location>
</feature>
<feature type="domain" description="LysM" evidence="3">
    <location>
        <begin position="309"/>
        <end position="353"/>
    </location>
</feature>
<dbReference type="InterPro" id="IPR036779">
    <property type="entry name" value="LysM_dom_sf"/>
</dbReference>
<dbReference type="CDD" id="cd00118">
    <property type="entry name" value="LysM"/>
    <property type="match status" value="1"/>
</dbReference>
<dbReference type="Proteomes" id="UP000661112">
    <property type="component" value="Unassembled WGS sequence"/>
</dbReference>
<dbReference type="InterPro" id="IPR050570">
    <property type="entry name" value="Cell_wall_metabolism_enzyme"/>
</dbReference>
<name>A0ABR8D4H1_9NOST</name>
<dbReference type="SUPFAM" id="SSF54106">
    <property type="entry name" value="LysM domain"/>
    <property type="match status" value="1"/>
</dbReference>
<comment type="caution">
    <text evidence="4">The sequence shown here is derived from an EMBL/GenBank/DDBJ whole genome shotgun (WGS) entry which is preliminary data.</text>
</comment>
<feature type="coiled-coil region" evidence="1">
    <location>
        <begin position="207"/>
        <end position="238"/>
    </location>
</feature>
<dbReference type="InterPro" id="IPR018392">
    <property type="entry name" value="LysM"/>
</dbReference>
<feature type="region of interest" description="Disordered" evidence="2">
    <location>
        <begin position="67"/>
        <end position="91"/>
    </location>
</feature>
<dbReference type="CDD" id="cd12797">
    <property type="entry name" value="M23_peptidase"/>
    <property type="match status" value="1"/>
</dbReference>
<dbReference type="InterPro" id="IPR011055">
    <property type="entry name" value="Dup_hybrid_motif"/>
</dbReference>
<dbReference type="PROSITE" id="PS51782">
    <property type="entry name" value="LYSM"/>
    <property type="match status" value="1"/>
</dbReference>
<reference evidence="4 5" key="1">
    <citation type="journal article" date="2020" name="ISME J.">
        <title>Comparative genomics reveals insights into cyanobacterial evolution and habitat adaptation.</title>
        <authorList>
            <person name="Chen M.Y."/>
            <person name="Teng W.K."/>
            <person name="Zhao L."/>
            <person name="Hu C.X."/>
            <person name="Zhou Y.K."/>
            <person name="Han B.P."/>
            <person name="Song L.R."/>
            <person name="Shu W.S."/>
        </authorList>
    </citation>
    <scope>NUCLEOTIDE SEQUENCE [LARGE SCALE GENOMIC DNA]</scope>
    <source>
        <strain evidence="4 5">FACHB-119</strain>
    </source>
</reference>
<dbReference type="Pfam" id="PF01476">
    <property type="entry name" value="LysM"/>
    <property type="match status" value="1"/>
</dbReference>
<dbReference type="Gene3D" id="2.70.70.10">
    <property type="entry name" value="Glucose Permease (Domain IIA)"/>
    <property type="match status" value="1"/>
</dbReference>
<evidence type="ECO:0000313" key="4">
    <source>
        <dbReference type="EMBL" id="MBD2502050.1"/>
    </source>
</evidence>
<evidence type="ECO:0000256" key="2">
    <source>
        <dbReference type="SAM" id="MobiDB-lite"/>
    </source>
</evidence>